<proteinExistence type="predicted"/>
<keyword evidence="2" id="KW-1185">Reference proteome</keyword>
<evidence type="ECO:0000313" key="2">
    <source>
        <dbReference type="Proteomes" id="UP001055879"/>
    </source>
</evidence>
<protein>
    <submittedName>
        <fullName evidence="1">Uncharacterized protein</fullName>
    </submittedName>
</protein>
<organism evidence="1 2">
    <name type="scientific">Arctium lappa</name>
    <name type="common">Greater burdock</name>
    <name type="synonym">Lappa major</name>
    <dbReference type="NCBI Taxonomy" id="4217"/>
    <lineage>
        <taxon>Eukaryota</taxon>
        <taxon>Viridiplantae</taxon>
        <taxon>Streptophyta</taxon>
        <taxon>Embryophyta</taxon>
        <taxon>Tracheophyta</taxon>
        <taxon>Spermatophyta</taxon>
        <taxon>Magnoliopsida</taxon>
        <taxon>eudicotyledons</taxon>
        <taxon>Gunneridae</taxon>
        <taxon>Pentapetalae</taxon>
        <taxon>asterids</taxon>
        <taxon>campanulids</taxon>
        <taxon>Asterales</taxon>
        <taxon>Asteraceae</taxon>
        <taxon>Carduoideae</taxon>
        <taxon>Cardueae</taxon>
        <taxon>Arctiinae</taxon>
        <taxon>Arctium</taxon>
    </lineage>
</organism>
<comment type="caution">
    <text evidence="1">The sequence shown here is derived from an EMBL/GenBank/DDBJ whole genome shotgun (WGS) entry which is preliminary data.</text>
</comment>
<reference evidence="2" key="1">
    <citation type="journal article" date="2022" name="Mol. Ecol. Resour.">
        <title>The genomes of chicory, endive, great burdock and yacon provide insights into Asteraceae palaeo-polyploidization history and plant inulin production.</title>
        <authorList>
            <person name="Fan W."/>
            <person name="Wang S."/>
            <person name="Wang H."/>
            <person name="Wang A."/>
            <person name="Jiang F."/>
            <person name="Liu H."/>
            <person name="Zhao H."/>
            <person name="Xu D."/>
            <person name="Zhang Y."/>
        </authorList>
    </citation>
    <scope>NUCLEOTIDE SEQUENCE [LARGE SCALE GENOMIC DNA]</scope>
    <source>
        <strain evidence="2">cv. Niubang</strain>
    </source>
</reference>
<dbReference type="Proteomes" id="UP001055879">
    <property type="component" value="Linkage Group LG06"/>
</dbReference>
<sequence length="182" mass="20633">MISSPLSLLLFSFFLLSIHAQTLIHNTCKICSQHDPLVSYRFCTTSLQAASGSHHADIRGLGLISIKLTRKNLTDTRSYIKKLLKNDTRKLDSYVKMRLEDCLELYSDSSTDIKHAMNNYKSKRYHEANIQISSVMEATTTCENGFKEKHEAVMLLTNRNNATFELSVIGLSIMRILQNSAN</sequence>
<dbReference type="EMBL" id="CM042052">
    <property type="protein sequence ID" value="KAI3719357.1"/>
    <property type="molecule type" value="Genomic_DNA"/>
</dbReference>
<gene>
    <name evidence="1" type="ORF">L6452_20254</name>
</gene>
<name>A0ACB9BAC1_ARCLA</name>
<reference evidence="1 2" key="2">
    <citation type="journal article" date="2022" name="Mol. Ecol. Resour.">
        <title>The genomes of chicory, endive, great burdock and yacon provide insights into Asteraceae paleo-polyploidization history and plant inulin production.</title>
        <authorList>
            <person name="Fan W."/>
            <person name="Wang S."/>
            <person name="Wang H."/>
            <person name="Wang A."/>
            <person name="Jiang F."/>
            <person name="Liu H."/>
            <person name="Zhao H."/>
            <person name="Xu D."/>
            <person name="Zhang Y."/>
        </authorList>
    </citation>
    <scope>NUCLEOTIDE SEQUENCE [LARGE SCALE GENOMIC DNA]</scope>
    <source>
        <strain evidence="2">cv. Niubang</strain>
    </source>
</reference>
<accession>A0ACB9BAC1</accession>
<evidence type="ECO:0000313" key="1">
    <source>
        <dbReference type="EMBL" id="KAI3719357.1"/>
    </source>
</evidence>